<keyword evidence="3" id="KW-0732">Signal</keyword>
<dbReference type="RefSeq" id="WP_026814691.1">
    <property type="nucleotide sequence ID" value="NZ_BMWP01000040.1"/>
</dbReference>
<dbReference type="GO" id="GO:0009279">
    <property type="term" value="C:cell outer membrane"/>
    <property type="evidence" value="ECO:0007669"/>
    <property type="project" value="UniProtKB-SubCell"/>
</dbReference>
<evidence type="ECO:0000259" key="7">
    <source>
        <dbReference type="Pfam" id="PF14322"/>
    </source>
</evidence>
<keyword evidence="5" id="KW-0998">Cell outer membrane</keyword>
<evidence type="ECO:0000256" key="4">
    <source>
        <dbReference type="ARBA" id="ARBA00023136"/>
    </source>
</evidence>
<evidence type="ECO:0000313" key="9">
    <source>
        <dbReference type="Proteomes" id="UP000634668"/>
    </source>
</evidence>
<gene>
    <name evidence="8" type="ORF">GCM10007383_36750</name>
</gene>
<dbReference type="Proteomes" id="UP000634668">
    <property type="component" value="Unassembled WGS sequence"/>
</dbReference>
<accession>A0A918MRZ4</accession>
<dbReference type="InterPro" id="IPR011990">
    <property type="entry name" value="TPR-like_helical_dom_sf"/>
</dbReference>
<dbReference type="Pfam" id="PF14322">
    <property type="entry name" value="SusD-like_3"/>
    <property type="match status" value="1"/>
</dbReference>
<keyword evidence="9" id="KW-1185">Reference proteome</keyword>
<comment type="caution">
    <text evidence="8">The sequence shown here is derived from an EMBL/GenBank/DDBJ whole genome shotgun (WGS) entry which is preliminary data.</text>
</comment>
<protein>
    <submittedName>
        <fullName evidence="8">Membrane protein</fullName>
    </submittedName>
</protein>
<dbReference type="InterPro" id="IPR033985">
    <property type="entry name" value="SusD-like_N"/>
</dbReference>
<keyword evidence="4" id="KW-0472">Membrane</keyword>
<evidence type="ECO:0000259" key="6">
    <source>
        <dbReference type="Pfam" id="PF07980"/>
    </source>
</evidence>
<evidence type="ECO:0000256" key="2">
    <source>
        <dbReference type="ARBA" id="ARBA00006275"/>
    </source>
</evidence>
<organism evidence="8 9">
    <name type="scientific">Arenibacter certesii</name>
    <dbReference type="NCBI Taxonomy" id="228955"/>
    <lineage>
        <taxon>Bacteria</taxon>
        <taxon>Pseudomonadati</taxon>
        <taxon>Bacteroidota</taxon>
        <taxon>Flavobacteriia</taxon>
        <taxon>Flavobacteriales</taxon>
        <taxon>Flavobacteriaceae</taxon>
        <taxon>Arenibacter</taxon>
    </lineage>
</organism>
<feature type="domain" description="RagB/SusD" evidence="6">
    <location>
        <begin position="266"/>
        <end position="551"/>
    </location>
</feature>
<dbReference type="AlphaFoldDB" id="A0A918MRZ4"/>
<dbReference type="SUPFAM" id="SSF48452">
    <property type="entry name" value="TPR-like"/>
    <property type="match status" value="1"/>
</dbReference>
<evidence type="ECO:0000313" key="8">
    <source>
        <dbReference type="EMBL" id="GGW49495.1"/>
    </source>
</evidence>
<dbReference type="Gene3D" id="1.25.40.390">
    <property type="match status" value="1"/>
</dbReference>
<dbReference type="EMBL" id="BMWP01000040">
    <property type="protein sequence ID" value="GGW49495.1"/>
    <property type="molecule type" value="Genomic_DNA"/>
</dbReference>
<reference evidence="8" key="1">
    <citation type="journal article" date="2014" name="Int. J. Syst. Evol. Microbiol.">
        <title>Complete genome sequence of Corynebacterium casei LMG S-19264T (=DSM 44701T), isolated from a smear-ripened cheese.</title>
        <authorList>
            <consortium name="US DOE Joint Genome Institute (JGI-PGF)"/>
            <person name="Walter F."/>
            <person name="Albersmeier A."/>
            <person name="Kalinowski J."/>
            <person name="Ruckert C."/>
        </authorList>
    </citation>
    <scope>NUCLEOTIDE SEQUENCE</scope>
    <source>
        <strain evidence="8">KCTC 12113</strain>
    </source>
</reference>
<sequence>MKDTFIYMSTWVMVAIMLVSCSEDFVEVQPKSSITSDAVFSSYTNTNIFLNELYSDIPVGTEWFSEDARANWSDDSMATFGWTTSQNEIARRDYSTSNAPIGNGTWRSHYASIRKANMIINNVEAAPEGTYSIDEKNQLQGQAKFLRAFFYLRLVKYFGGVPLIDKVLSRDSEEGITFPRSSFEETIDFIVQDCREAADVLPEVWTGDRSTRASKGAALAQMADAQLFSERWSDCVITCEEIFALDYSLVDDYSSLFRPETEDNSEVIFDVEFNESYAHDNEVFNSPRVDPVTGVAAGWGHLLPTQELVDSYEFKDGSLGNDEDHANDPYTNRDNRFYATILYNGSDWRGGKIWTFFDPTVQQGSFSNSFDDNHTHQGTLTGYYFAKHLNPKVAPSETTYYGKSVGTTNAIVYRFGEILLIYAEAKNELSGPDGTVYDAVNQLRARGGLQPLSGLDQSTMREKIRNERRVELAFEGDKRYWDIIRWRIAGTVFNKSKGGMRIVVQPDSSLEYNRVDALRGEMRFNEPRDYLFPIPQEAIEVNPKLEQNSGW</sequence>
<feature type="domain" description="SusD-like N-terminal" evidence="7">
    <location>
        <begin position="24"/>
        <end position="223"/>
    </location>
</feature>
<proteinExistence type="inferred from homology"/>
<dbReference type="Pfam" id="PF07980">
    <property type="entry name" value="SusD_RagB"/>
    <property type="match status" value="1"/>
</dbReference>
<reference evidence="8" key="2">
    <citation type="submission" date="2020-09" db="EMBL/GenBank/DDBJ databases">
        <authorList>
            <person name="Sun Q."/>
            <person name="Kim S."/>
        </authorList>
    </citation>
    <scope>NUCLEOTIDE SEQUENCE</scope>
    <source>
        <strain evidence="8">KCTC 12113</strain>
    </source>
</reference>
<evidence type="ECO:0000256" key="3">
    <source>
        <dbReference type="ARBA" id="ARBA00022729"/>
    </source>
</evidence>
<evidence type="ECO:0000256" key="1">
    <source>
        <dbReference type="ARBA" id="ARBA00004442"/>
    </source>
</evidence>
<evidence type="ECO:0000256" key="5">
    <source>
        <dbReference type="ARBA" id="ARBA00023237"/>
    </source>
</evidence>
<dbReference type="PROSITE" id="PS51257">
    <property type="entry name" value="PROKAR_LIPOPROTEIN"/>
    <property type="match status" value="1"/>
</dbReference>
<comment type="similarity">
    <text evidence="2">Belongs to the SusD family.</text>
</comment>
<name>A0A918MRZ4_9FLAO</name>
<comment type="subcellular location">
    <subcellularLocation>
        <location evidence="1">Cell outer membrane</location>
    </subcellularLocation>
</comment>
<dbReference type="InterPro" id="IPR012944">
    <property type="entry name" value="SusD_RagB_dom"/>
</dbReference>